<keyword evidence="2" id="KW-0560">Oxidoreductase</keyword>
<dbReference type="GO" id="GO:0016491">
    <property type="term" value="F:oxidoreductase activity"/>
    <property type="evidence" value="ECO:0007669"/>
    <property type="project" value="UniProtKB-KW"/>
</dbReference>
<sequence>MTVLVTGAFGLVGSATVAHLAQQGRRVVATDLDIPANRQAAAELPSGVLVRYADLTDPTAVDALFADVVPTSVIHLAAVIAPHCYSRHALAQKVNVGGTANLVAAAARQADPPRFVLASSVAVYGPRNPHRLTDLLTADTPVAPYDIYGTHKVEAEALVRASQLDWAILRLGGVLTVALRLDLNPDFIFFEGLLPTDGRIQTVDVRDVARAFANATTADCVGETLLIGGDSSHRLTQGDIGPATAAAMGLVGGLPIGRRGDPDSDTKWFATDWMDTTRSQELLDFQRYSWPDMLIETAENAGWRRPLIRLAAPIAHQILTRRSAYHNVPGSYADPWGAITAKWGDPRPEGART</sequence>
<organism evidence="5 6">
    <name type="scientific">Mycolicibacterium murale</name>
    <dbReference type="NCBI Taxonomy" id="182220"/>
    <lineage>
        <taxon>Bacteria</taxon>
        <taxon>Bacillati</taxon>
        <taxon>Actinomycetota</taxon>
        <taxon>Actinomycetes</taxon>
        <taxon>Mycobacteriales</taxon>
        <taxon>Mycobacteriaceae</taxon>
        <taxon>Mycolicibacterium</taxon>
    </lineage>
</organism>
<dbReference type="Proteomes" id="UP000465241">
    <property type="component" value="Unassembled WGS sequence"/>
</dbReference>
<name>A0A7I9WJX6_9MYCO</name>
<feature type="domain" description="NAD-dependent epimerase/dehydratase" evidence="4">
    <location>
        <begin position="3"/>
        <end position="170"/>
    </location>
</feature>
<evidence type="ECO:0000313" key="6">
    <source>
        <dbReference type="Proteomes" id="UP000465241"/>
    </source>
</evidence>
<gene>
    <name evidence="5" type="ORF">MMUR_17940</name>
</gene>
<dbReference type="Pfam" id="PF01370">
    <property type="entry name" value="Epimerase"/>
    <property type="match status" value="1"/>
</dbReference>
<dbReference type="RefSeq" id="WP_193488775.1">
    <property type="nucleotide sequence ID" value="NZ_BAAAMC010000012.1"/>
</dbReference>
<dbReference type="SUPFAM" id="SSF51735">
    <property type="entry name" value="NAD(P)-binding Rossmann-fold domains"/>
    <property type="match status" value="1"/>
</dbReference>
<dbReference type="PANTHER" id="PTHR43103:SF5">
    <property type="entry name" value="4-EPIMERASE, PUTATIVE (AFU_ORTHOLOGUE AFUA_7G00360)-RELATED"/>
    <property type="match status" value="1"/>
</dbReference>
<dbReference type="InterPro" id="IPR036291">
    <property type="entry name" value="NAD(P)-bd_dom_sf"/>
</dbReference>
<dbReference type="AlphaFoldDB" id="A0A7I9WJX6"/>
<dbReference type="Gene3D" id="3.40.50.720">
    <property type="entry name" value="NAD(P)-binding Rossmann-like Domain"/>
    <property type="match status" value="1"/>
</dbReference>
<comment type="similarity">
    <text evidence="1">Belongs to the NAD(P)-dependent epimerase/dehydratase family.</text>
</comment>
<evidence type="ECO:0000259" key="4">
    <source>
        <dbReference type="Pfam" id="PF01370"/>
    </source>
</evidence>
<evidence type="ECO:0000256" key="2">
    <source>
        <dbReference type="ARBA" id="ARBA00023002"/>
    </source>
</evidence>
<reference evidence="5 6" key="1">
    <citation type="journal article" date="2019" name="Emerg. Microbes Infect.">
        <title>Comprehensive subspecies identification of 175 nontuberculous mycobacteria species based on 7547 genomic profiles.</title>
        <authorList>
            <person name="Matsumoto Y."/>
            <person name="Kinjo T."/>
            <person name="Motooka D."/>
            <person name="Nabeya D."/>
            <person name="Jung N."/>
            <person name="Uechi K."/>
            <person name="Horii T."/>
            <person name="Iida T."/>
            <person name="Fujita J."/>
            <person name="Nakamura S."/>
        </authorList>
    </citation>
    <scope>NUCLEOTIDE SEQUENCE [LARGE SCALE GENOMIC DNA]</scope>
    <source>
        <strain evidence="5 6">JCM 13392</strain>
    </source>
</reference>
<accession>A0A7I9WJX6</accession>
<evidence type="ECO:0000256" key="1">
    <source>
        <dbReference type="ARBA" id="ARBA00007637"/>
    </source>
</evidence>
<evidence type="ECO:0000313" key="5">
    <source>
        <dbReference type="EMBL" id="GFG57658.1"/>
    </source>
</evidence>
<protein>
    <submittedName>
        <fullName evidence="5">Oxidoreductase</fullName>
    </submittedName>
</protein>
<evidence type="ECO:0000256" key="3">
    <source>
        <dbReference type="ARBA" id="ARBA00023027"/>
    </source>
</evidence>
<dbReference type="PANTHER" id="PTHR43103">
    <property type="entry name" value="NUCLEOSIDE-DIPHOSPHATE-SUGAR EPIMERASE"/>
    <property type="match status" value="1"/>
</dbReference>
<dbReference type="EMBL" id="BLKT01000003">
    <property type="protein sequence ID" value="GFG57658.1"/>
    <property type="molecule type" value="Genomic_DNA"/>
</dbReference>
<proteinExistence type="inferred from homology"/>
<keyword evidence="3" id="KW-0520">NAD</keyword>
<keyword evidence="6" id="KW-1185">Reference proteome</keyword>
<comment type="caution">
    <text evidence="5">The sequence shown here is derived from an EMBL/GenBank/DDBJ whole genome shotgun (WGS) entry which is preliminary data.</text>
</comment>
<dbReference type="InterPro" id="IPR001509">
    <property type="entry name" value="Epimerase_deHydtase"/>
</dbReference>